<evidence type="ECO:0000256" key="11">
    <source>
        <dbReference type="ARBA" id="ARBA00031108"/>
    </source>
</evidence>
<dbReference type="GO" id="GO:0006085">
    <property type="term" value="P:acetyl-CoA biosynthetic process"/>
    <property type="evidence" value="ECO:0007669"/>
    <property type="project" value="UniProtKB-UniPathway"/>
</dbReference>
<organism evidence="17 18">
    <name type="scientific">Cellulomonas shaoxiangyii</name>
    <dbReference type="NCBI Taxonomy" id="2566013"/>
    <lineage>
        <taxon>Bacteria</taxon>
        <taxon>Bacillati</taxon>
        <taxon>Actinomycetota</taxon>
        <taxon>Actinomycetes</taxon>
        <taxon>Micrococcales</taxon>
        <taxon>Cellulomonadaceae</taxon>
        <taxon>Cellulomonas</taxon>
    </lineage>
</organism>
<feature type="domain" description="DRTGG" evidence="16">
    <location>
        <begin position="204"/>
        <end position="317"/>
    </location>
</feature>
<dbReference type="InterPro" id="IPR050500">
    <property type="entry name" value="Phos_Acetyltrans/Butyryltrans"/>
</dbReference>
<dbReference type="Gene3D" id="3.40.50.300">
    <property type="entry name" value="P-loop containing nucleotide triphosphate hydrolases"/>
    <property type="match status" value="1"/>
</dbReference>
<dbReference type="NCBIfam" id="NF004167">
    <property type="entry name" value="PRK05632.1"/>
    <property type="match status" value="1"/>
</dbReference>
<keyword evidence="18" id="KW-1185">Reference proteome</keyword>
<comment type="domain">
    <text evidence="13">The N-terminal region seems to be important for proper quaternary structure. The C-terminal region contains the substrate-binding site.</text>
</comment>
<reference evidence="17 18" key="1">
    <citation type="submission" date="2019-04" db="EMBL/GenBank/DDBJ databases">
        <title>Isolation and identification of Cellulomonas shaoxiangyii sp. Nov. isolated from feces of the Tibetan antelopes (Pantholops hodgsonii) in the Qinghai-Tibet plateau of China.</title>
        <authorList>
            <person name="Tian Z."/>
        </authorList>
    </citation>
    <scope>NUCLEOTIDE SEQUENCE [LARGE SCALE GENOMIC DNA]</scope>
    <source>
        <strain evidence="17 18">Z28</strain>
    </source>
</reference>
<evidence type="ECO:0000256" key="3">
    <source>
        <dbReference type="ARBA" id="ARBA00004989"/>
    </source>
</evidence>
<dbReference type="Pfam" id="PF07085">
    <property type="entry name" value="DRTGG"/>
    <property type="match status" value="1"/>
</dbReference>
<gene>
    <name evidence="17" type="ORF">E5225_04790</name>
</gene>
<dbReference type="KEGG" id="celz:E5225_04790"/>
<dbReference type="PIRSF" id="PIRSF006107">
    <property type="entry name" value="PhpActrans_proteobac"/>
    <property type="match status" value="1"/>
</dbReference>
<comment type="function">
    <text evidence="12 13">Involved in acetate metabolism.</text>
</comment>
<evidence type="ECO:0000256" key="9">
    <source>
        <dbReference type="ARBA" id="ARBA00022679"/>
    </source>
</evidence>
<dbReference type="NCBIfam" id="TIGR00651">
    <property type="entry name" value="pta"/>
    <property type="match status" value="1"/>
</dbReference>
<dbReference type="GO" id="GO:0005737">
    <property type="term" value="C:cytoplasm"/>
    <property type="evidence" value="ECO:0007669"/>
    <property type="project" value="UniProtKB-SubCell"/>
</dbReference>
<dbReference type="CDD" id="cd03109">
    <property type="entry name" value="DTBS"/>
    <property type="match status" value="1"/>
</dbReference>
<evidence type="ECO:0000259" key="15">
    <source>
        <dbReference type="Pfam" id="PF01515"/>
    </source>
</evidence>
<dbReference type="PANTHER" id="PTHR43356">
    <property type="entry name" value="PHOSPHATE ACETYLTRANSFERASE"/>
    <property type="match status" value="1"/>
</dbReference>
<dbReference type="PANTHER" id="PTHR43356:SF3">
    <property type="entry name" value="PHOSPHATE ACETYLTRANSFERASE"/>
    <property type="match status" value="1"/>
</dbReference>
<dbReference type="SUPFAM" id="SSF53659">
    <property type="entry name" value="Isocitrate/Isopropylmalate dehydrogenase-like"/>
    <property type="match status" value="1"/>
</dbReference>
<evidence type="ECO:0000256" key="12">
    <source>
        <dbReference type="ARBA" id="ARBA00049955"/>
    </source>
</evidence>
<dbReference type="InterPro" id="IPR010766">
    <property type="entry name" value="DRTGG"/>
</dbReference>
<dbReference type="Pfam" id="PF01515">
    <property type="entry name" value="PTA_PTB"/>
    <property type="match status" value="1"/>
</dbReference>
<name>A0A4P7SHI3_9CELL</name>
<feature type="region of interest" description="Disordered" evidence="14">
    <location>
        <begin position="686"/>
        <end position="728"/>
    </location>
</feature>
<dbReference type="OrthoDB" id="9808984at2"/>
<protein>
    <recommendedName>
        <fullName evidence="7 13">Phosphate acetyltransferase</fullName>
        <ecNumber evidence="6 13">2.3.1.8</ecNumber>
    </recommendedName>
    <alternativeName>
        <fullName evidence="11 13">Phosphotransacetylase</fullName>
    </alternativeName>
</protein>
<dbReference type="Pfam" id="PF13500">
    <property type="entry name" value="AAA_26"/>
    <property type="match status" value="1"/>
</dbReference>
<evidence type="ECO:0000256" key="14">
    <source>
        <dbReference type="SAM" id="MobiDB-lite"/>
    </source>
</evidence>
<evidence type="ECO:0000259" key="16">
    <source>
        <dbReference type="Pfam" id="PF07085"/>
    </source>
</evidence>
<dbReference type="SUPFAM" id="SSF52540">
    <property type="entry name" value="P-loop containing nucleoside triphosphate hydrolases"/>
    <property type="match status" value="1"/>
</dbReference>
<evidence type="ECO:0000256" key="6">
    <source>
        <dbReference type="ARBA" id="ARBA00012707"/>
    </source>
</evidence>
<dbReference type="GO" id="GO:0008959">
    <property type="term" value="F:phosphate acetyltransferase activity"/>
    <property type="evidence" value="ECO:0007669"/>
    <property type="project" value="UniProtKB-EC"/>
</dbReference>
<comment type="similarity">
    <text evidence="5 13">In the N-terminal section; belongs to the CobB/CobQ family.</text>
</comment>
<dbReference type="EC" id="2.3.1.8" evidence="6 13"/>
<dbReference type="RefSeq" id="WP_135973928.1">
    <property type="nucleotide sequence ID" value="NZ_CP039291.1"/>
</dbReference>
<feature type="compositionally biased region" description="Basic and acidic residues" evidence="14">
    <location>
        <begin position="693"/>
        <end position="706"/>
    </location>
</feature>
<dbReference type="FunFam" id="3.40.50.10750:FF:000001">
    <property type="entry name" value="Phosphate acetyltransferase"/>
    <property type="match status" value="1"/>
</dbReference>
<sequence>MARTVYVMSAEGDTGKSVVALGLVDLLTRSVQRVGVFRPVARSTDERDYVLDLLLAHDGVDIAYDEAVGATYDEVIADPEAALSRIVARFHDVERRCDAVVVVGTDYTDVAGPTELAYNARIAANLGAPVVLVVNSANRTPEDVRHAVEVAGTEIAANHAQVVGVVANRCAPGALDDVVEALAGTAPVWALPESPVLYAPTLRQLMEAVEGELTGGDEELLGREVLDVLVGAMSVEHLLDRLQDGAVVITPGDRADVLLGLLMAHQADGFPSLAGIILNGGLAPAPTIQRLVEGLGSRLPLIRTQLGTFRSASAASRARGRVTRDSQRKVDTALALFERHVDGGALLAGLDVPRPEVVTPLMFEYQLLDRARGDRKHIVLPEGGDDRILRAASTLLQRQVADLTILGDEASIRARATELGLDLDEAQVIDPKSGEMLESFAATYTELRKHKGMTIERAREIVSSVSYFGTLMVQLGHADGMVSGAIHTTAHTIKPSFEIIKTAPGTNSVSSAFLMCLEDRVLVYADCAVIPDPTAEQLADIAISSAGTAAQFGIEPRIAMLSYSTGESGTGADVEKVRTATALVRERRPDLSVEGPIQYDAAVDASVAKTKMPDSAVAGRATVFVFPDLNTGNNTYKAVQRSAGAVAIGPVLQGLRKPVNDLSRGALVQDIVNTVAITAIQAQALSAPAAGAGEREVAQPEPRETPEPETAAPSVDPSTTHAPEAPAR</sequence>
<feature type="domain" description="Phosphate acetyl/butaryl transferase" evidence="15">
    <location>
        <begin position="362"/>
        <end position="679"/>
    </location>
</feature>
<comment type="subcellular location">
    <subcellularLocation>
        <location evidence="2 13">Cytoplasm</location>
    </subcellularLocation>
</comment>
<evidence type="ECO:0000256" key="8">
    <source>
        <dbReference type="ARBA" id="ARBA00022490"/>
    </source>
</evidence>
<evidence type="ECO:0000256" key="5">
    <source>
        <dbReference type="ARBA" id="ARBA00009786"/>
    </source>
</evidence>
<keyword evidence="10 13" id="KW-0012">Acyltransferase</keyword>
<evidence type="ECO:0000256" key="7">
    <source>
        <dbReference type="ARBA" id="ARBA00021528"/>
    </source>
</evidence>
<comment type="catalytic activity">
    <reaction evidence="1 13">
        <text>acetyl-CoA + phosphate = acetyl phosphate + CoA</text>
        <dbReference type="Rhea" id="RHEA:19521"/>
        <dbReference type="ChEBI" id="CHEBI:22191"/>
        <dbReference type="ChEBI" id="CHEBI:43474"/>
        <dbReference type="ChEBI" id="CHEBI:57287"/>
        <dbReference type="ChEBI" id="CHEBI:57288"/>
        <dbReference type="EC" id="2.3.1.8"/>
    </reaction>
</comment>
<evidence type="ECO:0000256" key="10">
    <source>
        <dbReference type="ARBA" id="ARBA00023315"/>
    </source>
</evidence>
<comment type="pathway">
    <text evidence="3 13">Metabolic intermediate biosynthesis; acetyl-CoA biosynthesis; acetyl-CoA from acetate: step 2/2.</text>
</comment>
<dbReference type="InterPro" id="IPR002505">
    <property type="entry name" value="PTA_PTB"/>
</dbReference>
<evidence type="ECO:0000256" key="13">
    <source>
        <dbReference type="PIRNR" id="PIRNR006107"/>
    </source>
</evidence>
<dbReference type="InterPro" id="IPR028979">
    <property type="entry name" value="Ser_kin/Pase_Hpr-like_N_sf"/>
</dbReference>
<dbReference type="UniPathway" id="UPA00340">
    <property type="reaction ID" value="UER00459"/>
</dbReference>
<dbReference type="InterPro" id="IPR004614">
    <property type="entry name" value="P_AcTrfase"/>
</dbReference>
<dbReference type="NCBIfam" id="NF007233">
    <property type="entry name" value="PRK09653.1"/>
    <property type="match status" value="1"/>
</dbReference>
<dbReference type="Gene3D" id="3.40.50.10750">
    <property type="entry name" value="Isocitrate/Isopropylmalate dehydrogenase-like"/>
    <property type="match status" value="1"/>
</dbReference>
<keyword evidence="8 13" id="KW-0963">Cytoplasm</keyword>
<evidence type="ECO:0000256" key="4">
    <source>
        <dbReference type="ARBA" id="ARBA00008756"/>
    </source>
</evidence>
<dbReference type="InterPro" id="IPR016475">
    <property type="entry name" value="P-Actrans_bac"/>
</dbReference>
<evidence type="ECO:0000313" key="17">
    <source>
        <dbReference type="EMBL" id="QCB92977.1"/>
    </source>
</evidence>
<dbReference type="SUPFAM" id="SSF75138">
    <property type="entry name" value="HprK N-terminal domain-like"/>
    <property type="match status" value="1"/>
</dbReference>
<dbReference type="Gene3D" id="3.40.50.10950">
    <property type="match status" value="1"/>
</dbReference>
<dbReference type="Gene3D" id="3.40.1390.20">
    <property type="entry name" value="HprK N-terminal domain-like"/>
    <property type="match status" value="1"/>
</dbReference>
<dbReference type="InterPro" id="IPR042112">
    <property type="entry name" value="P_AcTrfase_dom2"/>
</dbReference>
<dbReference type="AlphaFoldDB" id="A0A4P7SHI3"/>
<dbReference type="InterPro" id="IPR042113">
    <property type="entry name" value="P_AcTrfase_dom1"/>
</dbReference>
<evidence type="ECO:0000256" key="2">
    <source>
        <dbReference type="ARBA" id="ARBA00004496"/>
    </source>
</evidence>
<evidence type="ECO:0000256" key="1">
    <source>
        <dbReference type="ARBA" id="ARBA00000705"/>
    </source>
</evidence>
<comment type="similarity">
    <text evidence="4 13">In the C-terminal section; belongs to the phosphate acetyltransferase and butyryltransferase family.</text>
</comment>
<dbReference type="Proteomes" id="UP000296469">
    <property type="component" value="Chromosome"/>
</dbReference>
<evidence type="ECO:0000313" key="18">
    <source>
        <dbReference type="Proteomes" id="UP000296469"/>
    </source>
</evidence>
<accession>A0A4P7SHI3</accession>
<proteinExistence type="inferred from homology"/>
<dbReference type="InterPro" id="IPR027417">
    <property type="entry name" value="P-loop_NTPase"/>
</dbReference>
<keyword evidence="9 13" id="KW-0808">Transferase</keyword>
<dbReference type="EMBL" id="CP039291">
    <property type="protein sequence ID" value="QCB92977.1"/>
    <property type="molecule type" value="Genomic_DNA"/>
</dbReference>